<dbReference type="Pfam" id="PF19263">
    <property type="entry name" value="DUF5906"/>
    <property type="match status" value="1"/>
</dbReference>
<dbReference type="SUPFAM" id="SSF52540">
    <property type="entry name" value="P-loop containing nucleoside triphosphate hydrolases"/>
    <property type="match status" value="1"/>
</dbReference>
<organism evidence="2 3">
    <name type="scientific">Edaphosphingomonas haloaromaticamans</name>
    <dbReference type="NCBI Taxonomy" id="653954"/>
    <lineage>
        <taxon>Bacteria</taxon>
        <taxon>Pseudomonadati</taxon>
        <taxon>Pseudomonadota</taxon>
        <taxon>Alphaproteobacteria</taxon>
        <taxon>Sphingomonadales</taxon>
        <taxon>Rhizorhabdaceae</taxon>
        <taxon>Edaphosphingomonas</taxon>
    </lineage>
</organism>
<evidence type="ECO:0000259" key="1">
    <source>
        <dbReference type="Pfam" id="PF19263"/>
    </source>
</evidence>
<comment type="caution">
    <text evidence="2">The sequence shown here is derived from an EMBL/GenBank/DDBJ whole genome shotgun (WGS) entry which is preliminary data.</text>
</comment>
<dbReference type="Proteomes" id="UP000179467">
    <property type="component" value="Unassembled WGS sequence"/>
</dbReference>
<evidence type="ECO:0000313" key="3">
    <source>
        <dbReference type="Proteomes" id="UP000179467"/>
    </source>
</evidence>
<proteinExistence type="predicted"/>
<dbReference type="AlphaFoldDB" id="A0A1S1HAD6"/>
<feature type="domain" description="NrS-1 polymerase-like helicase" evidence="1">
    <location>
        <begin position="271"/>
        <end position="379"/>
    </location>
</feature>
<dbReference type="InterPro" id="IPR027417">
    <property type="entry name" value="P-loop_NTPase"/>
</dbReference>
<protein>
    <recommendedName>
        <fullName evidence="1">NrS-1 polymerase-like helicase domain-containing protein</fullName>
    </recommendedName>
</protein>
<dbReference type="InterPro" id="IPR045455">
    <property type="entry name" value="NrS-1_pol-like_helicase"/>
</dbReference>
<name>A0A1S1HAD6_9SPHN</name>
<sequence length="564" mass="64009">MPIDSCPEGNGAAITSGARALLLPVTGTLRVVSPEYINAMPWVQRQRMTYEAFCAHAAAQGLPLPTTEQWLDTYSLTPAEMDELRAMIDACDNTPAGLRELDGHFFIRKFGNKPRVCWRQADGRLGQMSVDDFKTAYGDKYVQAGQNKQGVPILKPLAEAWLKHPRSPRYDRVEFLPGQRHWEVAEGTYNLWAGWPDGLARERDMRPALLGDVPEPDDEFDGDSEPEQCQLLLAHLHDNVCGSDHEVYMYLLGWLADALLRPGPNEVAVVMTGPSGSGKGTVANLFGEFFGPHFFVANRPEQIEGKFNRHLMETQFLFGDEVDFGRGEAANKRLRNLVTEPTVPIEPKGVDAFHARKWFRIMLATNDEHAIGALKDDRRYLVLNVDAGEHNRDRPYFAAIRREWENGGKVAFFRWLTGRSWREYLESGGWDVGKRPETDALQEQKVLSLSAADQLLLGILEDGRLPAEHPVNRNAPPNTVLSQPLFEAMREHSPDLRFWSDQKLTTMLRGWRCEGWKSNSERGWTFPPLGEMRAAWVTRMGEYSWPDEASDWHVPDWRDPQTPF</sequence>
<accession>A0A1S1HAD6</accession>
<dbReference type="EMBL" id="MIPT01000001">
    <property type="protein sequence ID" value="OHT19055.1"/>
    <property type="molecule type" value="Genomic_DNA"/>
</dbReference>
<evidence type="ECO:0000313" key="2">
    <source>
        <dbReference type="EMBL" id="OHT19055.1"/>
    </source>
</evidence>
<dbReference type="Gene3D" id="3.40.50.300">
    <property type="entry name" value="P-loop containing nucleotide triphosphate hydrolases"/>
    <property type="match status" value="1"/>
</dbReference>
<gene>
    <name evidence="2" type="ORF">BHE75_01037</name>
</gene>
<reference evidence="2 3" key="1">
    <citation type="submission" date="2016-09" db="EMBL/GenBank/DDBJ databases">
        <title>Metabolic pathway, cell adaptation mechanisms and a novel monoxygenase revealed through proteogenomic-transcription analysis of a Sphingomonas haloaromaticamans strain degrading the fungicide ortho-phenylphenol.</title>
        <authorList>
            <person name="Perruchon C."/>
            <person name="Papadopoulou E.S."/>
            <person name="Rousidou C."/>
            <person name="Vasileiadis S."/>
            <person name="Tanou G."/>
            <person name="Amoutzias G."/>
            <person name="Molassiotis A."/>
            <person name="Karpouzas D.G."/>
        </authorList>
    </citation>
    <scope>NUCLEOTIDE SEQUENCE [LARGE SCALE GENOMIC DNA]</scope>
    <source>
        <strain evidence="2 3">P3</strain>
    </source>
</reference>
<keyword evidence="3" id="KW-1185">Reference proteome</keyword>